<dbReference type="InterPro" id="IPR010610">
    <property type="entry name" value="EryCIII-like_C"/>
</dbReference>
<dbReference type="EMBL" id="JBHUKR010000006">
    <property type="protein sequence ID" value="MFD2416698.1"/>
    <property type="molecule type" value="Genomic_DNA"/>
</dbReference>
<evidence type="ECO:0000256" key="1">
    <source>
        <dbReference type="ARBA" id="ARBA00006962"/>
    </source>
</evidence>
<dbReference type="PANTHER" id="PTHR48050:SF13">
    <property type="entry name" value="STEROL 3-BETA-GLUCOSYLTRANSFERASE UGT80A2"/>
    <property type="match status" value="1"/>
</dbReference>
<evidence type="ECO:0000259" key="6">
    <source>
        <dbReference type="Pfam" id="PF21036"/>
    </source>
</evidence>
<evidence type="ECO:0000256" key="3">
    <source>
        <dbReference type="ARBA" id="ARBA00022679"/>
    </source>
</evidence>
<evidence type="ECO:0000259" key="5">
    <source>
        <dbReference type="Pfam" id="PF06722"/>
    </source>
</evidence>
<dbReference type="Pfam" id="PF06722">
    <property type="entry name" value="EryCIII-like_C"/>
    <property type="match status" value="1"/>
</dbReference>
<keyword evidence="2" id="KW-0328">Glycosyltransferase</keyword>
<dbReference type="SUPFAM" id="SSF53756">
    <property type="entry name" value="UDP-Glycosyltransferase/glycogen phosphorylase"/>
    <property type="match status" value="1"/>
</dbReference>
<dbReference type="Pfam" id="PF21036">
    <property type="entry name" value="EryCIII-like_N"/>
    <property type="match status" value="1"/>
</dbReference>
<dbReference type="Gene3D" id="3.40.50.2000">
    <property type="entry name" value="Glycogen Phosphorylase B"/>
    <property type="match status" value="2"/>
</dbReference>
<dbReference type="Proteomes" id="UP001597417">
    <property type="component" value="Unassembled WGS sequence"/>
</dbReference>
<keyword evidence="3" id="KW-0808">Transferase</keyword>
<evidence type="ECO:0000313" key="8">
    <source>
        <dbReference type="Proteomes" id="UP001597417"/>
    </source>
</evidence>
<name>A0ABW5FPD0_9PSEU</name>
<feature type="region of interest" description="Disordered" evidence="4">
    <location>
        <begin position="170"/>
        <end position="191"/>
    </location>
</feature>
<organism evidence="7 8">
    <name type="scientific">Amycolatopsis pigmentata</name>
    <dbReference type="NCBI Taxonomy" id="450801"/>
    <lineage>
        <taxon>Bacteria</taxon>
        <taxon>Bacillati</taxon>
        <taxon>Actinomycetota</taxon>
        <taxon>Actinomycetes</taxon>
        <taxon>Pseudonocardiales</taxon>
        <taxon>Pseudonocardiaceae</taxon>
        <taxon>Amycolatopsis</taxon>
    </lineage>
</organism>
<proteinExistence type="inferred from homology"/>
<dbReference type="InterPro" id="IPR048284">
    <property type="entry name" value="EryCIII-like_N"/>
</dbReference>
<dbReference type="PANTHER" id="PTHR48050">
    <property type="entry name" value="STEROL 3-BETA-GLUCOSYLTRANSFERASE"/>
    <property type="match status" value="1"/>
</dbReference>
<evidence type="ECO:0000313" key="7">
    <source>
        <dbReference type="EMBL" id="MFD2416698.1"/>
    </source>
</evidence>
<evidence type="ECO:0000256" key="2">
    <source>
        <dbReference type="ARBA" id="ARBA00022676"/>
    </source>
</evidence>
<feature type="domain" description="Erythromycin biosynthesis protein CIII-like C-terminal" evidence="5">
    <location>
        <begin position="211"/>
        <end position="347"/>
    </location>
</feature>
<feature type="domain" description="Erythromycin biosynthesis protein CIII-like N-terminal" evidence="6">
    <location>
        <begin position="7"/>
        <end position="115"/>
    </location>
</feature>
<dbReference type="RefSeq" id="WP_378263726.1">
    <property type="nucleotide sequence ID" value="NZ_JBHUKR010000006.1"/>
</dbReference>
<dbReference type="InterPro" id="IPR050426">
    <property type="entry name" value="Glycosyltransferase_28"/>
</dbReference>
<protein>
    <submittedName>
        <fullName evidence="7">Glycosyltransferase</fullName>
    </submittedName>
</protein>
<comment type="similarity">
    <text evidence="1">Belongs to the glycosyltransferase 28 family.</text>
</comment>
<reference evidence="8" key="1">
    <citation type="journal article" date="2019" name="Int. J. Syst. Evol. Microbiol.">
        <title>The Global Catalogue of Microorganisms (GCM) 10K type strain sequencing project: providing services to taxonomists for standard genome sequencing and annotation.</title>
        <authorList>
            <consortium name="The Broad Institute Genomics Platform"/>
            <consortium name="The Broad Institute Genome Sequencing Center for Infectious Disease"/>
            <person name="Wu L."/>
            <person name="Ma J."/>
        </authorList>
    </citation>
    <scope>NUCLEOTIDE SEQUENCE [LARGE SCALE GENOMIC DNA]</scope>
    <source>
        <strain evidence="8">CGMCC 4.7645</strain>
    </source>
</reference>
<comment type="caution">
    <text evidence="7">The sequence shown here is derived from an EMBL/GenBank/DDBJ whole genome shotgun (WGS) entry which is preliminary data.</text>
</comment>
<accession>A0ABW5FPD0</accession>
<evidence type="ECO:0000256" key="4">
    <source>
        <dbReference type="SAM" id="MobiDB-lite"/>
    </source>
</evidence>
<keyword evidence="8" id="KW-1185">Reference proteome</keyword>
<gene>
    <name evidence="7" type="ORF">ACFSXZ_10215</name>
</gene>
<sequence length="355" mass="36976">MLPVADAARAAGHETAVLTAAEMAPLVAPLPVFPAGPTVEHVIAETIRLTGSDPAQPGPAAVEMFAGIRVELALDESLRQARSFDPDLMVCEAFDYAGPVVASALGVPWAAHGISGPVPDELVRAMGQRVASEYEKRSLVPVPPIGFVDPYPDLLRDPAERTAEDRITLRPTANEHGMGREAPSLPRSERPSALVTVGTTVSDDDELSKMVSSVAAAGFTVIVTAEAEALALSPEVDRRHVHPVGFVPLATLLPSVDVVVTAGGTGTVLAALSRSLPMVIRPFHADQPWNAARAAGAGAAIVVEDATEAGTAAGDLVKDPKYRESAAAVATELASLNSPDEVLRQLISRSGRTVR</sequence>